<proteinExistence type="predicted"/>
<keyword evidence="2" id="KW-0808">Transferase</keyword>
<organism evidence="2 3">
    <name type="scientific">Zemynaea arenosa</name>
    <dbReference type="NCBI Taxonomy" id="2561931"/>
    <lineage>
        <taxon>Bacteria</taxon>
        <taxon>Pseudomonadati</taxon>
        <taxon>Pseudomonadota</taxon>
        <taxon>Betaproteobacteria</taxon>
        <taxon>Burkholderiales</taxon>
        <taxon>Oxalobacteraceae</taxon>
        <taxon>Telluria group</taxon>
        <taxon>Zemynaea</taxon>
    </lineage>
</organism>
<protein>
    <submittedName>
        <fullName evidence="2">Aspartate carbamoyltransferase</fullName>
    </submittedName>
</protein>
<keyword evidence="3" id="KW-1185">Reference proteome</keyword>
<comment type="caution">
    <text evidence="2">The sequence shown here is derived from an EMBL/GenBank/DDBJ whole genome shotgun (WGS) entry which is preliminary data.</text>
</comment>
<keyword evidence="1" id="KW-0732">Signal</keyword>
<dbReference type="GO" id="GO:0016740">
    <property type="term" value="F:transferase activity"/>
    <property type="evidence" value="ECO:0007669"/>
    <property type="project" value="UniProtKB-KW"/>
</dbReference>
<dbReference type="OrthoDB" id="5573113at2"/>
<dbReference type="EMBL" id="SPVF01000174">
    <property type="protein sequence ID" value="TFW17813.1"/>
    <property type="molecule type" value="Genomic_DNA"/>
</dbReference>
<evidence type="ECO:0000313" key="3">
    <source>
        <dbReference type="Proteomes" id="UP000298438"/>
    </source>
</evidence>
<feature type="chain" id="PRO_5021309572" evidence="1">
    <location>
        <begin position="22"/>
        <end position="158"/>
    </location>
</feature>
<dbReference type="RefSeq" id="WP_135207814.1">
    <property type="nucleotide sequence ID" value="NZ_SPVF01000174.1"/>
</dbReference>
<dbReference type="Proteomes" id="UP000298438">
    <property type="component" value="Unassembled WGS sequence"/>
</dbReference>
<feature type="signal peptide" evidence="1">
    <location>
        <begin position="1"/>
        <end position="21"/>
    </location>
</feature>
<reference evidence="2 3" key="1">
    <citation type="submission" date="2019-03" db="EMBL/GenBank/DDBJ databases">
        <title>Draft Genome Sequence of Massilia arenosa sp. nov., a Novel Massilia Species Isolated from a Sandy-loam Maize Soil.</title>
        <authorList>
            <person name="Raths R."/>
            <person name="Peta V."/>
            <person name="Bucking H."/>
        </authorList>
    </citation>
    <scope>NUCLEOTIDE SEQUENCE [LARGE SCALE GENOMIC DNA]</scope>
    <source>
        <strain evidence="2 3">MC02</strain>
    </source>
</reference>
<accession>A0A4Y9SDH6</accession>
<evidence type="ECO:0000256" key="1">
    <source>
        <dbReference type="SAM" id="SignalP"/>
    </source>
</evidence>
<gene>
    <name evidence="2" type="ORF">E4L96_13845</name>
</gene>
<evidence type="ECO:0000313" key="2">
    <source>
        <dbReference type="EMBL" id="TFW17813.1"/>
    </source>
</evidence>
<name>A0A4Y9SDH6_9BURK</name>
<dbReference type="AlphaFoldDB" id="A0A4Y9SDH6"/>
<sequence>MHTLKTAAWLLVLLLPATVLAQSRQDEVAARGVMVMPFSLAATTHIFTKTADGAVQQVVTKRADDEPQRALIQAHLREVSTRMSRGDYAMPEMLHGADMPGLREMRAAGAKLEIRYVDLPNGGQVTYRSRDPQVIAAVHRWVDAQLSDHGHDAVSGHH</sequence>